<accession>A0A061CBW0</accession>
<gene>
    <name evidence="2" type="ORF">DQL93_08645</name>
    <name evidence="3" type="ORF">LOB85_06340</name>
</gene>
<sequence>MMNNNLYLKILWVLLYGIVAFYTFTDKTMMAMYWMAGVMFAQAVLDLVYYFLPKSKTEMTEC</sequence>
<dbReference type="GeneID" id="69668565"/>
<dbReference type="AlphaFoldDB" id="A0A061CBW0"/>
<keyword evidence="1" id="KW-0472">Membrane</keyword>
<dbReference type="Proteomes" id="UP001200334">
    <property type="component" value="Unassembled WGS sequence"/>
</dbReference>
<protein>
    <submittedName>
        <fullName evidence="2">Uncharacterized protein</fullName>
    </submittedName>
</protein>
<evidence type="ECO:0000256" key="1">
    <source>
        <dbReference type="SAM" id="Phobius"/>
    </source>
</evidence>
<organism evidence="2">
    <name type="scientific">Lactobacillus delbrueckii subsp. lactis</name>
    <dbReference type="NCBI Taxonomy" id="29397"/>
    <lineage>
        <taxon>Bacteria</taxon>
        <taxon>Bacillati</taxon>
        <taxon>Bacillota</taxon>
        <taxon>Bacilli</taxon>
        <taxon>Lactobacillales</taxon>
        <taxon>Lactobacillaceae</taxon>
        <taxon>Lactobacillus</taxon>
    </lineage>
</organism>
<name>A0A061CBW0_LACDL</name>
<evidence type="ECO:0000313" key="3">
    <source>
        <dbReference type="EMBL" id="MCD5563728.1"/>
    </source>
</evidence>
<evidence type="ECO:0000313" key="4">
    <source>
        <dbReference type="Proteomes" id="UP001200334"/>
    </source>
</evidence>
<dbReference type="EMBL" id="JAJNUY010000025">
    <property type="protein sequence ID" value="MCD5563728.1"/>
    <property type="molecule type" value="Genomic_DNA"/>
</dbReference>
<dbReference type="EMBL" id="CP031023">
    <property type="protein sequence ID" value="AZA16547.1"/>
    <property type="molecule type" value="Genomic_DNA"/>
</dbReference>
<feature type="transmembrane region" description="Helical" evidence="1">
    <location>
        <begin position="6"/>
        <end position="24"/>
    </location>
</feature>
<feature type="transmembrane region" description="Helical" evidence="1">
    <location>
        <begin position="31"/>
        <end position="52"/>
    </location>
</feature>
<reference evidence="2" key="1">
    <citation type="submission" date="2018-07" db="EMBL/GenBank/DDBJ databases">
        <authorList>
            <person name="Somerville V."/>
        </authorList>
    </citation>
    <scope>NUCLEOTIDE SEQUENCE</scope>
    <source>
        <strain evidence="2">NWC_2_2</strain>
    </source>
</reference>
<dbReference type="OrthoDB" id="2327971at2"/>
<proteinExistence type="predicted"/>
<evidence type="ECO:0000313" key="2">
    <source>
        <dbReference type="EMBL" id="AZA16547.1"/>
    </source>
</evidence>
<keyword evidence="1" id="KW-0812">Transmembrane</keyword>
<keyword evidence="1" id="KW-1133">Transmembrane helix</keyword>
<reference evidence="3 4" key="2">
    <citation type="submission" date="2021-12" db="EMBL/GenBank/DDBJ databases">
        <title>Antimicrobial susceptibility of Lactobacillus delbrueckii subsp. lactis obtained from milk products and other habitats.</title>
        <authorList>
            <person name="Shani N."/>
        </authorList>
    </citation>
    <scope>NUCLEOTIDE SEQUENCE [LARGE SCALE GENOMIC DNA]</scope>
    <source>
        <strain evidence="3 4">FAM 21755</strain>
    </source>
</reference>
<dbReference type="RefSeq" id="WP_002877937.1">
    <property type="nucleotide sequence ID" value="NZ_BJLO01000022.1"/>
</dbReference>